<dbReference type="InterPro" id="IPR003838">
    <property type="entry name" value="ABC3_permease_C"/>
</dbReference>
<evidence type="ECO:0000313" key="10">
    <source>
        <dbReference type="Proteomes" id="UP000182248"/>
    </source>
</evidence>
<evidence type="ECO:0000256" key="3">
    <source>
        <dbReference type="ARBA" id="ARBA00022692"/>
    </source>
</evidence>
<dbReference type="EMBL" id="FPJE01000001">
    <property type="protein sequence ID" value="SFW13206.1"/>
    <property type="molecule type" value="Genomic_DNA"/>
</dbReference>
<feature type="transmembrane region" description="Helical" evidence="6">
    <location>
        <begin position="21"/>
        <end position="41"/>
    </location>
</feature>
<gene>
    <name evidence="9" type="ORF">SAMN02927921_00181</name>
</gene>
<evidence type="ECO:0000256" key="4">
    <source>
        <dbReference type="ARBA" id="ARBA00022989"/>
    </source>
</evidence>
<feature type="transmembrane region" description="Helical" evidence="6">
    <location>
        <begin position="370"/>
        <end position="396"/>
    </location>
</feature>
<evidence type="ECO:0000256" key="1">
    <source>
        <dbReference type="ARBA" id="ARBA00004651"/>
    </source>
</evidence>
<dbReference type="RefSeq" id="WP_072315417.1">
    <property type="nucleotide sequence ID" value="NZ_FPJE01000001.1"/>
</dbReference>
<accession>A0A1K1LU75</accession>
<feature type="domain" description="ABC3 transporter permease C-terminal" evidence="7">
    <location>
        <begin position="664"/>
        <end position="776"/>
    </location>
</feature>
<sequence length="784" mass="87953">MIRNYIKIAWRNIVKNKGFSLMNIFGLAVGITCASLIFLWVEDELDYDSYFDNRDNIYLVLTNQSYEGKWRTFGSTPGPMGPAMKQEIPGIDHISRTRDADLVFSIGDKAITQNGLYADASFFDIFRTEMIAGDKKNIFDAPNTVIISDKTARQFFGSAENSLYKNILLDHKEEYTITGVYPDLPDNVSLKYDFVISYPEMAKDKDYLHSWGNNSVSTYVSLSSTADRHKIDATLRKMIEAKTGDHGTEAFLFAMTDWRLRSNFEDGVQTGGNITYVRLFSIIAWMILIIACINFMNLATAKSEKRANEVGVRKVMGAARRSLFIQFLTEAMGITAIALLLSLACMALLLPQFNLLVQKNMELGLSDPLHLTYLLTILVFCGFLSGSYPSVHLALLRPIETLKGKKTSRKRSDIIRKALVITQFSVSVILIIGTITVYQQIKHVQSRPMGYDTKNLVKMRVQGNMVQNFRSIRNELIKTGTVQHAGLNSYNTLSIGNNTSSVNWKGKDPSSEILFSVRLISPEFLKTMGMEIMDGSDFKPGAAPDTTRVIITESLAKMMGPGPATGKTLEVYGDPVEVIGTVKDYLYGNMYGKSDPVIFMNYPDEAKYMYIRTSPTVSATLALEKIQQVMEKNNPGYPFEYEFVDDNYQAMFRNEKLVGRLSRIFSALAIGISCIGLFGLAAYMAEQRKKEISIRKILGASIRELTVMLSGSFIKLVALSCIIAFPVAWYILRQWLQRYSYRIDIPWWPFVVAGAGAISIALITVSFQAIKAALTNPVKNIQNE</sequence>
<feature type="transmembrane region" description="Helical" evidence="6">
    <location>
        <begin position="323"/>
        <end position="350"/>
    </location>
</feature>
<feature type="transmembrane region" description="Helical" evidence="6">
    <location>
        <begin position="705"/>
        <end position="732"/>
    </location>
</feature>
<organism evidence="9 10">
    <name type="scientific">Sinomicrobium oceani</name>
    <dbReference type="NCBI Taxonomy" id="1150368"/>
    <lineage>
        <taxon>Bacteria</taxon>
        <taxon>Pseudomonadati</taxon>
        <taxon>Bacteroidota</taxon>
        <taxon>Flavobacteriia</taxon>
        <taxon>Flavobacteriales</taxon>
        <taxon>Flavobacteriaceae</taxon>
        <taxon>Sinomicrobium</taxon>
    </lineage>
</organism>
<feature type="domain" description="MacB-like periplasmic core" evidence="8">
    <location>
        <begin position="427"/>
        <end position="628"/>
    </location>
</feature>
<dbReference type="PANTHER" id="PTHR30572:SF18">
    <property type="entry name" value="ABC-TYPE MACROLIDE FAMILY EXPORT SYSTEM PERMEASE COMPONENT 2"/>
    <property type="match status" value="1"/>
</dbReference>
<dbReference type="Pfam" id="PF02687">
    <property type="entry name" value="FtsX"/>
    <property type="match status" value="2"/>
</dbReference>
<evidence type="ECO:0000256" key="5">
    <source>
        <dbReference type="ARBA" id="ARBA00023136"/>
    </source>
</evidence>
<dbReference type="AlphaFoldDB" id="A0A1K1LU75"/>
<evidence type="ECO:0000259" key="7">
    <source>
        <dbReference type="Pfam" id="PF02687"/>
    </source>
</evidence>
<protein>
    <submittedName>
        <fullName evidence="9">Duplicated orphan permease</fullName>
    </submittedName>
</protein>
<feature type="domain" description="MacB-like periplasmic core" evidence="8">
    <location>
        <begin position="20"/>
        <end position="236"/>
    </location>
</feature>
<evidence type="ECO:0000256" key="6">
    <source>
        <dbReference type="SAM" id="Phobius"/>
    </source>
</evidence>
<feature type="transmembrane region" description="Helical" evidence="6">
    <location>
        <begin position="417"/>
        <end position="438"/>
    </location>
</feature>
<dbReference type="GO" id="GO:0005886">
    <property type="term" value="C:plasma membrane"/>
    <property type="evidence" value="ECO:0007669"/>
    <property type="project" value="UniProtKB-SubCell"/>
</dbReference>
<keyword evidence="4 6" id="KW-1133">Transmembrane helix</keyword>
<keyword evidence="10" id="KW-1185">Reference proteome</keyword>
<name>A0A1K1LU75_9FLAO</name>
<reference evidence="9 10" key="1">
    <citation type="submission" date="2016-11" db="EMBL/GenBank/DDBJ databases">
        <authorList>
            <person name="Jaros S."/>
            <person name="Januszkiewicz K."/>
            <person name="Wedrychowicz H."/>
        </authorList>
    </citation>
    <scope>NUCLEOTIDE SEQUENCE [LARGE SCALE GENOMIC DNA]</scope>
    <source>
        <strain evidence="9 10">CGMCC 1.12145</strain>
    </source>
</reference>
<dbReference type="STRING" id="1150368.SAMN02927921_00181"/>
<feature type="transmembrane region" description="Helical" evidence="6">
    <location>
        <begin position="664"/>
        <end position="685"/>
    </location>
</feature>
<dbReference type="PANTHER" id="PTHR30572">
    <property type="entry name" value="MEMBRANE COMPONENT OF TRANSPORTER-RELATED"/>
    <property type="match status" value="1"/>
</dbReference>
<keyword evidence="2" id="KW-1003">Cell membrane</keyword>
<keyword evidence="3 6" id="KW-0812">Transmembrane</keyword>
<dbReference type="GO" id="GO:0022857">
    <property type="term" value="F:transmembrane transporter activity"/>
    <property type="evidence" value="ECO:0007669"/>
    <property type="project" value="TreeGrafter"/>
</dbReference>
<evidence type="ECO:0000259" key="8">
    <source>
        <dbReference type="Pfam" id="PF12704"/>
    </source>
</evidence>
<dbReference type="InterPro" id="IPR050250">
    <property type="entry name" value="Macrolide_Exporter_MacB"/>
</dbReference>
<dbReference type="Proteomes" id="UP000182248">
    <property type="component" value="Unassembled WGS sequence"/>
</dbReference>
<evidence type="ECO:0000313" key="9">
    <source>
        <dbReference type="EMBL" id="SFW13206.1"/>
    </source>
</evidence>
<comment type="subcellular location">
    <subcellularLocation>
        <location evidence="1">Cell membrane</location>
        <topology evidence="1">Multi-pass membrane protein</topology>
    </subcellularLocation>
</comment>
<feature type="transmembrane region" description="Helical" evidence="6">
    <location>
        <begin position="276"/>
        <end position="296"/>
    </location>
</feature>
<keyword evidence="5 6" id="KW-0472">Membrane</keyword>
<feature type="transmembrane region" description="Helical" evidence="6">
    <location>
        <begin position="747"/>
        <end position="770"/>
    </location>
</feature>
<feature type="domain" description="ABC3 transporter permease C-terminal" evidence="7">
    <location>
        <begin position="282"/>
        <end position="393"/>
    </location>
</feature>
<dbReference type="Pfam" id="PF12704">
    <property type="entry name" value="MacB_PCD"/>
    <property type="match status" value="2"/>
</dbReference>
<proteinExistence type="predicted"/>
<evidence type="ECO:0000256" key="2">
    <source>
        <dbReference type="ARBA" id="ARBA00022475"/>
    </source>
</evidence>
<dbReference type="OrthoDB" id="8740261at2"/>
<dbReference type="InterPro" id="IPR025857">
    <property type="entry name" value="MacB_PCD"/>
</dbReference>